<dbReference type="PANTHER" id="PTHR39624:SF2">
    <property type="entry name" value="OSMC-LIKE PROTEIN"/>
    <property type="match status" value="1"/>
</dbReference>
<dbReference type="InterPro" id="IPR015946">
    <property type="entry name" value="KH_dom-like_a/b"/>
</dbReference>
<dbReference type="InterPro" id="IPR036102">
    <property type="entry name" value="OsmC/Ohrsf"/>
</dbReference>
<evidence type="ECO:0008006" key="4">
    <source>
        <dbReference type="Google" id="ProtNLM"/>
    </source>
</evidence>
<dbReference type="eggNOG" id="COG1765">
    <property type="taxonomic scope" value="Bacteria"/>
</dbReference>
<protein>
    <recommendedName>
        <fullName evidence="4">OsmC-like protein</fullName>
    </recommendedName>
</protein>
<name>S9Q826_CYSF2</name>
<dbReference type="Proteomes" id="UP000011682">
    <property type="component" value="Unassembled WGS sequence"/>
</dbReference>
<reference evidence="2" key="1">
    <citation type="submission" date="2013-05" db="EMBL/GenBank/DDBJ databases">
        <title>Genome assembly of Cystobacter fuscus DSM 2262.</title>
        <authorList>
            <person name="Sharma G."/>
            <person name="Khatri I."/>
            <person name="Kaur C."/>
            <person name="Mayilraj S."/>
            <person name="Subramanian S."/>
        </authorList>
    </citation>
    <scope>NUCLEOTIDE SEQUENCE [LARGE SCALE GENOMIC DNA]</scope>
    <source>
        <strain evidence="2">DSM 2262</strain>
    </source>
</reference>
<dbReference type="InterPro" id="IPR003718">
    <property type="entry name" value="OsmC/Ohr_fam"/>
</dbReference>
<dbReference type="PANTHER" id="PTHR39624">
    <property type="entry name" value="PROTEIN INVOLVED IN RIMO-MEDIATED BETA-METHYLTHIOLATION OF RIBOSOMAL PROTEIN S12 YCAO"/>
    <property type="match status" value="1"/>
</dbReference>
<comment type="caution">
    <text evidence="2">The sequence shown here is derived from an EMBL/GenBank/DDBJ whole genome shotgun (WGS) entry which is preliminary data.</text>
</comment>
<feature type="region of interest" description="Disordered" evidence="1">
    <location>
        <begin position="1"/>
        <end position="21"/>
    </location>
</feature>
<sequence>MTSVVPLLEPTMPSIDSQTEQPASFRQVLHVGRHVLHADVSAATGGEDSAPDPHDYFDASLAACKALTATWYAKKTGMALERVETRVERDAAGERQGKYVLRVKLAFHGALSPEERQRLHDAVARCPIHKLMTAATVEIVTEPLEA</sequence>
<dbReference type="Gene3D" id="3.30.300.20">
    <property type="match status" value="1"/>
</dbReference>
<proteinExistence type="predicted"/>
<dbReference type="EMBL" id="ANAH02000057">
    <property type="protein sequence ID" value="EPX57489.1"/>
    <property type="molecule type" value="Genomic_DNA"/>
</dbReference>
<dbReference type="AlphaFoldDB" id="S9Q826"/>
<evidence type="ECO:0000256" key="1">
    <source>
        <dbReference type="SAM" id="MobiDB-lite"/>
    </source>
</evidence>
<evidence type="ECO:0000313" key="2">
    <source>
        <dbReference type="EMBL" id="EPX57489.1"/>
    </source>
</evidence>
<organism evidence="2 3">
    <name type="scientific">Cystobacter fuscus (strain ATCC 25194 / DSM 2262 / NBRC 100088 / M29)</name>
    <dbReference type="NCBI Taxonomy" id="1242864"/>
    <lineage>
        <taxon>Bacteria</taxon>
        <taxon>Pseudomonadati</taxon>
        <taxon>Myxococcota</taxon>
        <taxon>Myxococcia</taxon>
        <taxon>Myxococcales</taxon>
        <taxon>Cystobacterineae</taxon>
        <taxon>Archangiaceae</taxon>
        <taxon>Cystobacter</taxon>
    </lineage>
</organism>
<gene>
    <name evidence="2" type="ORF">D187_006202</name>
</gene>
<keyword evidence="3" id="KW-1185">Reference proteome</keyword>
<evidence type="ECO:0000313" key="3">
    <source>
        <dbReference type="Proteomes" id="UP000011682"/>
    </source>
</evidence>
<dbReference type="Pfam" id="PF02566">
    <property type="entry name" value="OsmC"/>
    <property type="match status" value="1"/>
</dbReference>
<dbReference type="SUPFAM" id="SSF82784">
    <property type="entry name" value="OsmC-like"/>
    <property type="match status" value="1"/>
</dbReference>
<accession>S9Q826</accession>